<evidence type="ECO:0008006" key="6">
    <source>
        <dbReference type="Google" id="ProtNLM"/>
    </source>
</evidence>
<gene>
    <name evidence="4" type="ORF">IMZ08_09775</name>
</gene>
<keyword evidence="2" id="KW-1133">Transmembrane helix</keyword>
<feature type="chain" id="PRO_5045400991" description="VWFA domain-containing protein" evidence="3">
    <location>
        <begin position="29"/>
        <end position="747"/>
    </location>
</feature>
<dbReference type="RefSeq" id="WP_193535928.1">
    <property type="nucleotide sequence ID" value="NZ_JADCLJ010000019.1"/>
</dbReference>
<dbReference type="EMBL" id="JADCLJ010000019">
    <property type="protein sequence ID" value="MBE4908344.1"/>
    <property type="molecule type" value="Genomic_DNA"/>
</dbReference>
<proteinExistence type="predicted"/>
<evidence type="ECO:0000313" key="5">
    <source>
        <dbReference type="Proteomes" id="UP001516662"/>
    </source>
</evidence>
<comment type="caution">
    <text evidence="4">The sequence shown here is derived from an EMBL/GenBank/DDBJ whole genome shotgun (WGS) entry which is preliminary data.</text>
</comment>
<organism evidence="4 5">
    <name type="scientific">Litchfieldia luteola</name>
    <dbReference type="NCBI Taxonomy" id="682179"/>
    <lineage>
        <taxon>Bacteria</taxon>
        <taxon>Bacillati</taxon>
        <taxon>Bacillota</taxon>
        <taxon>Bacilli</taxon>
        <taxon>Bacillales</taxon>
        <taxon>Bacillaceae</taxon>
        <taxon>Litchfieldia</taxon>
    </lineage>
</organism>
<keyword evidence="1" id="KW-0175">Coiled coil</keyword>
<evidence type="ECO:0000313" key="4">
    <source>
        <dbReference type="EMBL" id="MBE4908344.1"/>
    </source>
</evidence>
<name>A0ABR9QIL4_9BACI</name>
<keyword evidence="5" id="KW-1185">Reference proteome</keyword>
<reference evidence="4 5" key="1">
    <citation type="submission" date="2020-10" db="EMBL/GenBank/DDBJ databases">
        <title>Bacillus sp. HD4P25, an endophyte from a halophyte.</title>
        <authorList>
            <person name="Sun J.-Q."/>
        </authorList>
    </citation>
    <scope>NUCLEOTIDE SEQUENCE [LARGE SCALE GENOMIC DNA]</scope>
    <source>
        <strain evidence="4 5">YIM 93174</strain>
    </source>
</reference>
<evidence type="ECO:0000256" key="2">
    <source>
        <dbReference type="SAM" id="Phobius"/>
    </source>
</evidence>
<protein>
    <recommendedName>
        <fullName evidence="6">VWFA domain-containing protein</fullName>
    </recommendedName>
</protein>
<keyword evidence="2" id="KW-0812">Transmembrane</keyword>
<dbReference type="Proteomes" id="UP001516662">
    <property type="component" value="Unassembled WGS sequence"/>
</dbReference>
<accession>A0ABR9QIL4</accession>
<keyword evidence="3" id="KW-0732">Signal</keyword>
<dbReference type="InterPro" id="IPR036465">
    <property type="entry name" value="vWFA_dom_sf"/>
</dbReference>
<dbReference type="Gene3D" id="3.40.50.410">
    <property type="entry name" value="von Willebrand factor, type A domain"/>
    <property type="match status" value="1"/>
</dbReference>
<keyword evidence="2" id="KW-0472">Membrane</keyword>
<evidence type="ECO:0000256" key="1">
    <source>
        <dbReference type="SAM" id="Coils"/>
    </source>
</evidence>
<feature type="coiled-coil region" evidence="1">
    <location>
        <begin position="169"/>
        <end position="196"/>
    </location>
</feature>
<sequence length="747" mass="86176">MGKRKMRYGFVFILIMALVLLSPFQSKADTDPRIPKNKIVALVYDDSGSMWVQSDQKGQEYPIDNWKYGNYALQSFMAMLDSQDKLDVVYMSHSHFAESIELDQRLRQREVEHVRSWEGKSNTPLISIHTAIDQLEKGMEAEPRADFWLIVLTDGIFNELNYLDSNLTKQNINQSKQRLFNELKQLKTKMEEKGATLQTALIPIESYLKPDEELMMADFKREWVESTGGVVLESDGQLDIIHRINEVAALMTNRDSGDEQLFQLNPVVELNQLTLQSPFPLRRITIMEQTTDEKASFSMKEFIINNQSVEEGIEGPYTIATPHDPFQLNPPIRGTLTHFKNEVNNSIIPEGTYKIVFNEPLTDEQVKNMQILAEPAIDFSIDFKKRNEDGSLTDDSSAFFAGSDMQIGVTLIKGESDPTEINLRELKVGNLFEVVAMIDDKQVPLTYDNELNKFIGNFTLVEKESIPVNVKVIIKGFYQKEKETSLKGYPIRSMELVASSKDWEARLGELDKAESFKITPYVNGKEMSEQELTEIFHSVTINLPNDLDFSVRQQGNQILVNFHDKWPVFRTSVGDIPFGVSLIGKYPGEMAESTFSIHVKDIHWLEKYGAFLLIGLILLLLAIYIFGIIVKPRFDYNRIAIEYKQSKRRDKIRDKKGNTEHFYGSWFKRWLIPFVAEKKTINDLTFKAHSKKDRVLLTKECQDENMIVRQEKLLERSNMEDILIFNNDEIKIERGNRNIAYIFKSHM</sequence>
<feature type="transmembrane region" description="Helical" evidence="2">
    <location>
        <begin position="608"/>
        <end position="630"/>
    </location>
</feature>
<evidence type="ECO:0000256" key="3">
    <source>
        <dbReference type="SAM" id="SignalP"/>
    </source>
</evidence>
<dbReference type="SUPFAM" id="SSF53300">
    <property type="entry name" value="vWA-like"/>
    <property type="match status" value="1"/>
</dbReference>
<feature type="signal peptide" evidence="3">
    <location>
        <begin position="1"/>
        <end position="28"/>
    </location>
</feature>